<dbReference type="Proteomes" id="UP000474042">
    <property type="component" value="Unassembled WGS sequence"/>
</dbReference>
<sequence>MRKVLFCNIAWMKNYRGCSESDMPINGGKYVSDTHDAHEAYNFEAIYLNGSDDEYCLGFVETKTTNGKYRNQLHIEKIGNQSDKDIKELDDVLVVWCAKSDCLDFTSIVGWYKNATVFRYYNEVEFEDGYKQNYNIIAKAEDCVLLPVNVRSRRALWYVPRKGKKNGPSYGFGQANIWFANESDKNINLKNYLHKIINQINNYDGENLID</sequence>
<reference evidence="1 2" key="1">
    <citation type="submission" date="2020-01" db="EMBL/GenBank/DDBJ databases">
        <title>Genome sequence of a 1,3-propanediol producer, Clostridium butyricum S3.</title>
        <authorList>
            <person name="Zhou J."/>
        </authorList>
    </citation>
    <scope>NUCLEOTIDE SEQUENCE [LARGE SCALE GENOMIC DNA]</scope>
    <source>
        <strain evidence="1 2">S3</strain>
    </source>
</reference>
<evidence type="ECO:0000313" key="1">
    <source>
        <dbReference type="EMBL" id="NAS19606.1"/>
    </source>
</evidence>
<comment type="caution">
    <text evidence="1">The sequence shown here is derived from an EMBL/GenBank/DDBJ whole genome shotgun (WGS) entry which is preliminary data.</text>
</comment>
<organism evidence="1 2">
    <name type="scientific">Clostridium butyricum</name>
    <dbReference type="NCBI Taxonomy" id="1492"/>
    <lineage>
        <taxon>Bacteria</taxon>
        <taxon>Bacillati</taxon>
        <taxon>Bacillota</taxon>
        <taxon>Clostridia</taxon>
        <taxon>Eubacteriales</taxon>
        <taxon>Clostridiaceae</taxon>
        <taxon>Clostridium</taxon>
    </lineage>
</organism>
<dbReference type="AlphaFoldDB" id="A0A6L9ESI3"/>
<dbReference type="EMBL" id="WOFV02000085">
    <property type="protein sequence ID" value="NAS19606.1"/>
    <property type="molecule type" value="Genomic_DNA"/>
</dbReference>
<evidence type="ECO:0000313" key="2">
    <source>
        <dbReference type="Proteomes" id="UP000474042"/>
    </source>
</evidence>
<name>A0A6L9ESI3_CLOBU</name>
<protein>
    <submittedName>
        <fullName evidence="1">Uncharacterized protein</fullName>
    </submittedName>
</protein>
<accession>A0A6L9ESI3</accession>
<proteinExistence type="predicted"/>
<gene>
    <name evidence="1" type="ORF">GND98_017540</name>
</gene>